<dbReference type="RefSeq" id="WP_166584325.1">
    <property type="nucleotide sequence ID" value="NZ_WWEO01000037.1"/>
</dbReference>
<dbReference type="Pfam" id="PF00271">
    <property type="entry name" value="Helicase_C"/>
    <property type="match status" value="1"/>
</dbReference>
<evidence type="ECO:0000313" key="3">
    <source>
        <dbReference type="Proteomes" id="UP000638732"/>
    </source>
</evidence>
<name>A0A965ZC50_9SPHI</name>
<keyword evidence="2" id="KW-0489">Methyltransferase</keyword>
<organism evidence="2 3">
    <name type="scientific">Mucilaginibacter agri</name>
    <dbReference type="NCBI Taxonomy" id="2695265"/>
    <lineage>
        <taxon>Bacteria</taxon>
        <taxon>Pseudomonadati</taxon>
        <taxon>Bacteroidota</taxon>
        <taxon>Sphingobacteriia</taxon>
        <taxon>Sphingobacteriales</taxon>
        <taxon>Sphingobacteriaceae</taxon>
        <taxon>Mucilaginibacter</taxon>
    </lineage>
</organism>
<gene>
    <name evidence="2" type="ORF">GSY63_02875</name>
</gene>
<dbReference type="PRINTS" id="PR00507">
    <property type="entry name" value="N12N6MTFRASE"/>
</dbReference>
<evidence type="ECO:0000313" key="2">
    <source>
        <dbReference type="EMBL" id="NCD68298.1"/>
    </source>
</evidence>
<sequence>MAFSSSKQLADNMSAIHIALNYIGQELSPQEIETLSSYAGFGGIKAVLYPAGREDDGQQFDMSNADLKLWPQVVQLHELLKSKLSEKDYKRTFDSITASVATAFFTPPSIPQAIYGALSGTGILPRRLYEPSAGAGVFIREALKAFPALETVNAVEKDLLTGRILTVLAQALDPKINIQVSGLEETGPHEKGQSDLVISNIPFGNYSVYDPAFNNAGISSRIHNYFFAKGLDKLADGGILAYLVTDGFLNSPGNDIARKYLMTSADLISLTVMPANLMKENANVEVGTHLIVVQKNDKKQSLSEAESRLLELVECVGPKGNYHMNGYLQDHPELAIGDEVIEDTNAYGQPNRYIWQNGDMADVAAGLQTQLENDLAAFIDRQRWEAIDFGKQQTSGLKFTFLPVPEVTEGNAIGQLGLFDTVPAENNNKAVAYLKEMDKATVDEQTARIISTVRTTAKPMHDSIVMLTARAKTNSRYLYKLFSNIAEIPLPAKWHTGTALGNELDALSARLKYFAYDFRYEGDTSIEPSFKLAADRPKMFSDLRPWYEKDTLVLFEGKPGLIGEPQNGEATFTPLETGERLAYYRNYVSLRDTYFQLSLQESEFKTAYPELRSALNRHYDSFLDSYGELNRQGNRSRLLLDKAFGFRVLSSLELKRGDMFERSDIFKGPLFPNEQEFKTADPADALAKCLNDTGRVDLGLISGFTGLAEEDIIYRLDKQILLNPGSGAWETTDAYLAGNVVEKMKVAEQAVLDDPENFQYLRSLTEIRRVQPAFIPFELLDFNLGERWLPVSYYARFASDLFKLPVQINYFPSVDTFKVSYSHGNTTTDEEFSVVPKQSDKLTGRPLLEHALENTAPHITFPVKDADGKERRVPDTEAIQAAHRKIETIRNRYNEWLDELPPEDKQFIEKLYNETFNCYVLRQYDGSPLKFPGLDLKALGIPSLFSSQRDAAWRIIQNQGGLIDHEVGLGKTLTMIISAVEMKRLGIVHKPMILALKANVSAIRDTFRQAYPNAMILAPGENDYLPAKRQRLFHEIKNNNWDCVILTHDQFGMIPQSPEMQRLIFQTELDNVTADLTTLSTLGVAINKAMLKGLEVRKKNLTTQLSAILYAMESRKDTGINFQEMGVDHLFIDESHKFKNLTFTTRHNRVAGLGNMAGSQKALNMLFAIRTLQQQFDMDLSVTFLSGTAISNSLTEMYLIFKYLRPKEMERQQISNFDAWAAVYARKTVDFEFSVTNEIRAKERFRYFIKVPELARFYNEITDYKTAKHINQDRPVIDERLVNIPPTPEQQDFTKRLMKFAKTGDATLIGRAPLSSAEDMARMLIATNYAKKMAVDLRLVSDSAYSDDPGNKLSYCARNVAREYKESAEHKGTQIIFSDIGTPKSDGFNVYDALKTKLVEDFDIPEGEITFIHNWTDKQKPELFRRMNAGGIRVLLGSTDKAGTGLNVQERIVALHHLDIPWKPSELEQRDGRGARPGNWVAKMFYGNTVRNYIYAVEQSLDNYKFGLLKNKQTFISQMKNSELSKRVIDEGAMDEQSGMNFSEYIAILSGNTSLLEKTKLEKKVAELEAHKSSHFKDVARSRYLLEDKEKERSGTASMLGKLLADQHAYHKVLKEDTKGNKINAISLSSLHSADPALIGAEIIRLYRKWEPKNPGQHEMKIGELYGFNLFVSREMAWVQHKEGSKYEHVRSLYAQSRETGVKYRRNNGIPNTDNPKNAARYFLNAIDHVASLAATYRGKLADLEKEIPAIKALTEKPFEQEKQLVKLKTELADLELEISRAITERDQEPGIEDVLNEDIEAEEVVYKPKR</sequence>
<proteinExistence type="predicted"/>
<feature type="domain" description="Helicase C-terminal" evidence="1">
    <location>
        <begin position="1359"/>
        <end position="1523"/>
    </location>
</feature>
<accession>A0A965ZC50</accession>
<dbReference type="GO" id="GO:0008168">
    <property type="term" value="F:methyltransferase activity"/>
    <property type="evidence" value="ECO:0007669"/>
    <property type="project" value="UniProtKB-KW"/>
</dbReference>
<dbReference type="InterPro" id="IPR052933">
    <property type="entry name" value="DNA_Protect_Modify"/>
</dbReference>
<dbReference type="Proteomes" id="UP000638732">
    <property type="component" value="Unassembled WGS sequence"/>
</dbReference>
<dbReference type="SMART" id="SM00487">
    <property type="entry name" value="DEXDc"/>
    <property type="match status" value="1"/>
</dbReference>
<dbReference type="SUPFAM" id="SSF52540">
    <property type="entry name" value="P-loop containing nucleoside triphosphate hydrolases"/>
    <property type="match status" value="2"/>
</dbReference>
<dbReference type="InterPro" id="IPR014001">
    <property type="entry name" value="Helicase_ATP-bd"/>
</dbReference>
<dbReference type="EMBL" id="WWEO01000037">
    <property type="protein sequence ID" value="NCD68298.1"/>
    <property type="molecule type" value="Genomic_DNA"/>
</dbReference>
<keyword evidence="3" id="KW-1185">Reference proteome</keyword>
<evidence type="ECO:0000259" key="1">
    <source>
        <dbReference type="PROSITE" id="PS51194"/>
    </source>
</evidence>
<dbReference type="PROSITE" id="PS51194">
    <property type="entry name" value="HELICASE_CTER"/>
    <property type="match status" value="1"/>
</dbReference>
<dbReference type="SUPFAM" id="SSF53335">
    <property type="entry name" value="S-adenosyl-L-methionine-dependent methyltransferases"/>
    <property type="match status" value="1"/>
</dbReference>
<dbReference type="PANTHER" id="PTHR41313">
    <property type="entry name" value="ADENINE-SPECIFIC METHYLTRANSFERASE"/>
    <property type="match status" value="1"/>
</dbReference>
<dbReference type="InterPro" id="IPR001650">
    <property type="entry name" value="Helicase_C-like"/>
</dbReference>
<protein>
    <submittedName>
        <fullName evidence="2">DNA methylase</fullName>
    </submittedName>
</protein>
<dbReference type="InterPro" id="IPR029063">
    <property type="entry name" value="SAM-dependent_MTases_sf"/>
</dbReference>
<reference evidence="2" key="1">
    <citation type="submission" date="2020-01" db="EMBL/GenBank/DDBJ databases">
        <authorList>
            <person name="Seo Y.L."/>
        </authorList>
    </citation>
    <scope>NUCLEOTIDE SEQUENCE</scope>
    <source>
        <strain evidence="2">R11</strain>
    </source>
</reference>
<keyword evidence="2" id="KW-0808">Transferase</keyword>
<dbReference type="GO" id="GO:0032259">
    <property type="term" value="P:methylation"/>
    <property type="evidence" value="ECO:0007669"/>
    <property type="project" value="UniProtKB-KW"/>
</dbReference>
<comment type="caution">
    <text evidence="2">The sequence shown here is derived from an EMBL/GenBank/DDBJ whole genome shotgun (WGS) entry which is preliminary data.</text>
</comment>
<reference evidence="2" key="2">
    <citation type="submission" date="2020-10" db="EMBL/GenBank/DDBJ databases">
        <title>Mucilaginibacter sp. nov., isolated from soil.</title>
        <authorList>
            <person name="Jeon C.O."/>
        </authorList>
    </citation>
    <scope>NUCLEOTIDE SEQUENCE</scope>
    <source>
        <strain evidence="2">R11</strain>
    </source>
</reference>
<dbReference type="PANTHER" id="PTHR41313:SF1">
    <property type="entry name" value="DNA METHYLASE ADENINE-SPECIFIC DOMAIN-CONTAINING PROTEIN"/>
    <property type="match status" value="1"/>
</dbReference>
<dbReference type="Gene3D" id="3.40.50.150">
    <property type="entry name" value="Vaccinia Virus protein VP39"/>
    <property type="match status" value="1"/>
</dbReference>
<dbReference type="Gene3D" id="3.40.50.300">
    <property type="entry name" value="P-loop containing nucleotide triphosphate hydrolases"/>
    <property type="match status" value="2"/>
</dbReference>
<dbReference type="InterPro" id="IPR027417">
    <property type="entry name" value="P-loop_NTPase"/>
</dbReference>